<feature type="transmembrane region" description="Helical" evidence="1">
    <location>
        <begin position="254"/>
        <end position="276"/>
    </location>
</feature>
<feature type="transmembrane region" description="Helical" evidence="1">
    <location>
        <begin position="224"/>
        <end position="242"/>
    </location>
</feature>
<dbReference type="EMBL" id="LAZR01000166">
    <property type="protein sequence ID" value="KKN84843.1"/>
    <property type="molecule type" value="Genomic_DNA"/>
</dbReference>
<gene>
    <name evidence="3" type="ORF">LCGC14_0285070</name>
</gene>
<dbReference type="PANTHER" id="PTHR22911:SF79">
    <property type="entry name" value="MOBA-LIKE NTP TRANSFERASE DOMAIN-CONTAINING PROTEIN"/>
    <property type="match status" value="1"/>
</dbReference>
<dbReference type="Pfam" id="PF00892">
    <property type="entry name" value="EamA"/>
    <property type="match status" value="2"/>
</dbReference>
<feature type="domain" description="EamA" evidence="2">
    <location>
        <begin position="170"/>
        <end position="299"/>
    </location>
</feature>
<dbReference type="InterPro" id="IPR037185">
    <property type="entry name" value="EmrE-like"/>
</dbReference>
<accession>A0A0F9X0H4</accession>
<protein>
    <recommendedName>
        <fullName evidence="2">EamA domain-containing protein</fullName>
    </recommendedName>
</protein>
<feature type="transmembrane region" description="Helical" evidence="1">
    <location>
        <begin position="66"/>
        <end position="87"/>
    </location>
</feature>
<feature type="transmembrane region" description="Helical" evidence="1">
    <location>
        <begin position="170"/>
        <end position="189"/>
    </location>
</feature>
<name>A0A0F9X0H4_9ZZZZ</name>
<reference evidence="3" key="1">
    <citation type="journal article" date="2015" name="Nature">
        <title>Complex archaea that bridge the gap between prokaryotes and eukaryotes.</title>
        <authorList>
            <person name="Spang A."/>
            <person name="Saw J.H."/>
            <person name="Jorgensen S.L."/>
            <person name="Zaremba-Niedzwiedzka K."/>
            <person name="Martijn J."/>
            <person name="Lind A.E."/>
            <person name="van Eijk R."/>
            <person name="Schleper C."/>
            <person name="Guy L."/>
            <person name="Ettema T.J."/>
        </authorList>
    </citation>
    <scope>NUCLEOTIDE SEQUENCE</scope>
</reference>
<evidence type="ECO:0000259" key="2">
    <source>
        <dbReference type="Pfam" id="PF00892"/>
    </source>
</evidence>
<feature type="transmembrane region" description="Helical" evidence="1">
    <location>
        <begin position="36"/>
        <end position="54"/>
    </location>
</feature>
<keyword evidence="1" id="KW-0812">Transmembrane</keyword>
<feature type="transmembrane region" description="Helical" evidence="1">
    <location>
        <begin position="201"/>
        <end position="218"/>
    </location>
</feature>
<feature type="transmembrane region" description="Helical" evidence="1">
    <location>
        <begin position="282"/>
        <end position="302"/>
    </location>
</feature>
<feature type="transmembrane region" description="Helical" evidence="1">
    <location>
        <begin position="120"/>
        <end position="139"/>
    </location>
</feature>
<keyword evidence="1" id="KW-0472">Membrane</keyword>
<sequence>MKPKTLSLIHVNSAVFLWGLTLMFPKGIAMSPEGIVCFRALIAAAVLTIFLKATGGPLGVKRPKDYWVMGVLGVLMCVHWVTLFTALQLADAAVVIVALNTYPALTAIAEPLAFGKRPRLMDVVLAVVVLVGVLIMLPVSSSEGPAAFAIVLGGVRIALPRISFDSPATIAVVLAVVSGALFASRNIVIRKYAKGYSGSTLMFWQTLITCLCLLPFIPTTAEPYSVRAIGLLVALGVVFTALPQSLYAAGLRHLSAKTVGILSLMQVVYGAFWGYLLFTETISLRTTIGGCIILACILLETIRLAERKPS</sequence>
<organism evidence="3">
    <name type="scientific">marine sediment metagenome</name>
    <dbReference type="NCBI Taxonomy" id="412755"/>
    <lineage>
        <taxon>unclassified sequences</taxon>
        <taxon>metagenomes</taxon>
        <taxon>ecological metagenomes</taxon>
    </lineage>
</organism>
<dbReference type="AlphaFoldDB" id="A0A0F9X0H4"/>
<proteinExistence type="predicted"/>
<comment type="caution">
    <text evidence="3">The sequence shown here is derived from an EMBL/GenBank/DDBJ whole genome shotgun (WGS) entry which is preliminary data.</text>
</comment>
<dbReference type="InterPro" id="IPR000620">
    <property type="entry name" value="EamA_dom"/>
</dbReference>
<dbReference type="GO" id="GO:0016020">
    <property type="term" value="C:membrane"/>
    <property type="evidence" value="ECO:0007669"/>
    <property type="project" value="InterPro"/>
</dbReference>
<dbReference type="PANTHER" id="PTHR22911">
    <property type="entry name" value="ACYL-MALONYL CONDENSING ENZYME-RELATED"/>
    <property type="match status" value="1"/>
</dbReference>
<feature type="domain" description="EamA" evidence="2">
    <location>
        <begin position="13"/>
        <end position="136"/>
    </location>
</feature>
<evidence type="ECO:0000256" key="1">
    <source>
        <dbReference type="SAM" id="Phobius"/>
    </source>
</evidence>
<feature type="transmembrane region" description="Helical" evidence="1">
    <location>
        <begin position="94"/>
        <end position="114"/>
    </location>
</feature>
<dbReference type="SUPFAM" id="SSF103481">
    <property type="entry name" value="Multidrug resistance efflux transporter EmrE"/>
    <property type="match status" value="2"/>
</dbReference>
<feature type="transmembrane region" description="Helical" evidence="1">
    <location>
        <begin position="6"/>
        <end position="24"/>
    </location>
</feature>
<evidence type="ECO:0000313" key="3">
    <source>
        <dbReference type="EMBL" id="KKN84843.1"/>
    </source>
</evidence>
<keyword evidence="1" id="KW-1133">Transmembrane helix</keyword>